<dbReference type="Proteomes" id="UP001168821">
    <property type="component" value="Unassembled WGS sequence"/>
</dbReference>
<gene>
    <name evidence="2" type="ORF">Zmor_011355</name>
</gene>
<sequence length="89" mass="10191">MGSRAFFYGDNDASWMTSPWQRSHKDKSGAGYRKFRSGVAMDTRERSRSEKMGLNRGDRRGRIHSPSGVSQERPVKFARIISVHNRCNS</sequence>
<name>A0AA38IQ09_9CUCU</name>
<protein>
    <submittedName>
        <fullName evidence="2">Uncharacterized protein</fullName>
    </submittedName>
</protein>
<dbReference type="AlphaFoldDB" id="A0AA38IQ09"/>
<feature type="compositionally biased region" description="Basic and acidic residues" evidence="1">
    <location>
        <begin position="42"/>
        <end position="60"/>
    </location>
</feature>
<evidence type="ECO:0000313" key="3">
    <source>
        <dbReference type="Proteomes" id="UP001168821"/>
    </source>
</evidence>
<dbReference type="EMBL" id="JALNTZ010000003">
    <property type="protein sequence ID" value="KAJ3659680.1"/>
    <property type="molecule type" value="Genomic_DNA"/>
</dbReference>
<evidence type="ECO:0000256" key="1">
    <source>
        <dbReference type="SAM" id="MobiDB-lite"/>
    </source>
</evidence>
<comment type="caution">
    <text evidence="2">The sequence shown here is derived from an EMBL/GenBank/DDBJ whole genome shotgun (WGS) entry which is preliminary data.</text>
</comment>
<proteinExistence type="predicted"/>
<accession>A0AA38IQ09</accession>
<keyword evidence="3" id="KW-1185">Reference proteome</keyword>
<feature type="region of interest" description="Disordered" evidence="1">
    <location>
        <begin position="39"/>
        <end position="74"/>
    </location>
</feature>
<organism evidence="2 3">
    <name type="scientific">Zophobas morio</name>
    <dbReference type="NCBI Taxonomy" id="2755281"/>
    <lineage>
        <taxon>Eukaryota</taxon>
        <taxon>Metazoa</taxon>
        <taxon>Ecdysozoa</taxon>
        <taxon>Arthropoda</taxon>
        <taxon>Hexapoda</taxon>
        <taxon>Insecta</taxon>
        <taxon>Pterygota</taxon>
        <taxon>Neoptera</taxon>
        <taxon>Endopterygota</taxon>
        <taxon>Coleoptera</taxon>
        <taxon>Polyphaga</taxon>
        <taxon>Cucujiformia</taxon>
        <taxon>Tenebrionidae</taxon>
        <taxon>Zophobas</taxon>
    </lineage>
</organism>
<evidence type="ECO:0000313" key="2">
    <source>
        <dbReference type="EMBL" id="KAJ3659680.1"/>
    </source>
</evidence>
<reference evidence="2" key="1">
    <citation type="journal article" date="2023" name="G3 (Bethesda)">
        <title>Whole genome assemblies of Zophobas morio and Tenebrio molitor.</title>
        <authorList>
            <person name="Kaur S."/>
            <person name="Stinson S.A."/>
            <person name="diCenzo G.C."/>
        </authorList>
    </citation>
    <scope>NUCLEOTIDE SEQUENCE</scope>
    <source>
        <strain evidence="2">QUZm001</strain>
    </source>
</reference>